<dbReference type="InterPro" id="IPR013520">
    <property type="entry name" value="Ribonucl_H"/>
</dbReference>
<evidence type="ECO:0000256" key="7">
    <source>
        <dbReference type="ARBA" id="ARBA00023242"/>
    </source>
</evidence>
<accession>A0AAU9VPN4</accession>
<dbReference type="Pfam" id="PF00929">
    <property type="entry name" value="RNase_T"/>
    <property type="match status" value="1"/>
</dbReference>
<keyword evidence="7" id="KW-0539">Nucleus</keyword>
<feature type="compositionally biased region" description="Basic residues" evidence="8">
    <location>
        <begin position="84"/>
        <end position="96"/>
    </location>
</feature>
<dbReference type="GO" id="GO:0005634">
    <property type="term" value="C:nucleus"/>
    <property type="evidence" value="ECO:0007669"/>
    <property type="project" value="UniProtKB-SubCell"/>
</dbReference>
<sequence>MAEVSNQRSSENLKRKRKHSRNPHSKDWNKKKKIEPGKGNREVKKTQIIQPQLPKTTTEISSNWKALQALLEKEKNAKETTGDKKRRQKKTLKRTLKPNLKSENTASSSEVWFDDVDPEDLEEITGKKTKSKTTIGDPHDVLVTGSLEGITKRIALDCEMVGVGSDAKRHMLARVSIVNSHGRVVYDSFVAPQEKVVDYRTHVSGIRPENLKNAPEFKTVQLEVSRILKEKILVGHSLKNDLEVLLLDHPWKNIRDTAKYKPFQKLVKTKTPSLRKLAKQLLNISIQEGEHSSVQDAQVAMKLYTLHRKQWERQLHEAKVKPSKKALVNTPVTLSHDR</sequence>
<feature type="region of interest" description="Disordered" evidence="8">
    <location>
        <begin position="75"/>
        <end position="104"/>
    </location>
</feature>
<organism evidence="10 11">
    <name type="scientific">Pocillopora meandrina</name>
    <dbReference type="NCBI Taxonomy" id="46732"/>
    <lineage>
        <taxon>Eukaryota</taxon>
        <taxon>Metazoa</taxon>
        <taxon>Cnidaria</taxon>
        <taxon>Anthozoa</taxon>
        <taxon>Hexacorallia</taxon>
        <taxon>Scleractinia</taxon>
        <taxon>Astrocoeniina</taxon>
        <taxon>Pocilloporidae</taxon>
        <taxon>Pocillopora</taxon>
    </lineage>
</organism>
<dbReference type="AlphaFoldDB" id="A0AAU9VPN4"/>
<dbReference type="GO" id="GO:0003676">
    <property type="term" value="F:nucleic acid binding"/>
    <property type="evidence" value="ECO:0007669"/>
    <property type="project" value="InterPro"/>
</dbReference>
<dbReference type="InterPro" id="IPR036397">
    <property type="entry name" value="RNaseH_sf"/>
</dbReference>
<reference evidence="10 11" key="1">
    <citation type="submission" date="2022-05" db="EMBL/GenBank/DDBJ databases">
        <authorList>
            <consortium name="Genoscope - CEA"/>
            <person name="William W."/>
        </authorList>
    </citation>
    <scope>NUCLEOTIDE SEQUENCE [LARGE SCALE GENOMIC DNA]</scope>
</reference>
<evidence type="ECO:0000313" key="11">
    <source>
        <dbReference type="Proteomes" id="UP001159428"/>
    </source>
</evidence>
<keyword evidence="4" id="KW-0540">Nuclease</keyword>
<feature type="domain" description="Exonuclease" evidence="9">
    <location>
        <begin position="152"/>
        <end position="313"/>
    </location>
</feature>
<evidence type="ECO:0000259" key="9">
    <source>
        <dbReference type="SMART" id="SM00479"/>
    </source>
</evidence>
<evidence type="ECO:0000256" key="6">
    <source>
        <dbReference type="ARBA" id="ARBA00022839"/>
    </source>
</evidence>
<dbReference type="SUPFAM" id="SSF53098">
    <property type="entry name" value="Ribonuclease H-like"/>
    <property type="match status" value="1"/>
</dbReference>
<feature type="compositionally biased region" description="Polar residues" evidence="8">
    <location>
        <begin position="1"/>
        <end position="10"/>
    </location>
</feature>
<dbReference type="Gene3D" id="3.30.420.10">
    <property type="entry name" value="Ribonuclease H-like superfamily/Ribonuclease H"/>
    <property type="match status" value="1"/>
</dbReference>
<dbReference type="EMBL" id="CALNXJ010000001">
    <property type="protein sequence ID" value="CAH3031358.1"/>
    <property type="molecule type" value="Genomic_DNA"/>
</dbReference>
<keyword evidence="6" id="KW-0269">Exonuclease</keyword>
<dbReference type="FunFam" id="3.30.420.10:FF:000007">
    <property type="entry name" value="Interferon-stimulated exonuclease gene 20"/>
    <property type="match status" value="1"/>
</dbReference>
<dbReference type="GO" id="GO:0008408">
    <property type="term" value="F:3'-5' exonuclease activity"/>
    <property type="evidence" value="ECO:0007669"/>
    <property type="project" value="InterPro"/>
</dbReference>
<name>A0AAU9VPN4_9CNID</name>
<evidence type="ECO:0000256" key="1">
    <source>
        <dbReference type="ARBA" id="ARBA00004123"/>
    </source>
</evidence>
<evidence type="ECO:0000256" key="8">
    <source>
        <dbReference type="SAM" id="MobiDB-lite"/>
    </source>
</evidence>
<dbReference type="SMART" id="SM00479">
    <property type="entry name" value="EXOIII"/>
    <property type="match status" value="1"/>
</dbReference>
<gene>
    <name evidence="10" type="ORF">PMEA_00000053</name>
</gene>
<comment type="similarity">
    <text evidence="2">Belongs to the REXO4 family.</text>
</comment>
<keyword evidence="5" id="KW-0378">Hydrolase</keyword>
<evidence type="ECO:0000313" key="10">
    <source>
        <dbReference type="EMBL" id="CAH3031358.1"/>
    </source>
</evidence>
<feature type="compositionally biased region" description="Basic and acidic residues" evidence="8">
    <location>
        <begin position="24"/>
        <end position="45"/>
    </location>
</feature>
<feature type="compositionally biased region" description="Polar residues" evidence="8">
    <location>
        <begin position="47"/>
        <end position="61"/>
    </location>
</feature>
<evidence type="ECO:0000256" key="5">
    <source>
        <dbReference type="ARBA" id="ARBA00022801"/>
    </source>
</evidence>
<evidence type="ECO:0000256" key="3">
    <source>
        <dbReference type="ARBA" id="ARBA00016937"/>
    </source>
</evidence>
<feature type="compositionally biased region" description="Basic residues" evidence="8">
    <location>
        <begin position="14"/>
        <end position="23"/>
    </location>
</feature>
<comment type="subcellular location">
    <subcellularLocation>
        <location evidence="1">Nucleus</location>
    </subcellularLocation>
</comment>
<dbReference type="PANTHER" id="PTHR12801:SF158">
    <property type="entry name" value="RNA EXONUCLEASE 4"/>
    <property type="match status" value="1"/>
</dbReference>
<evidence type="ECO:0000256" key="2">
    <source>
        <dbReference type="ARBA" id="ARBA00010489"/>
    </source>
</evidence>
<dbReference type="Proteomes" id="UP001159428">
    <property type="component" value="Unassembled WGS sequence"/>
</dbReference>
<proteinExistence type="inferred from homology"/>
<dbReference type="InterPro" id="IPR012337">
    <property type="entry name" value="RNaseH-like_sf"/>
</dbReference>
<keyword evidence="11" id="KW-1185">Reference proteome</keyword>
<dbReference type="PANTHER" id="PTHR12801">
    <property type="entry name" value="RNA EXONUCLEASE REXO1 / RECO3 FAMILY MEMBER-RELATED"/>
    <property type="match status" value="1"/>
</dbReference>
<protein>
    <recommendedName>
        <fullName evidence="3">RNA exonuclease 4</fullName>
    </recommendedName>
</protein>
<dbReference type="GO" id="GO:0006364">
    <property type="term" value="P:rRNA processing"/>
    <property type="evidence" value="ECO:0007669"/>
    <property type="project" value="InterPro"/>
</dbReference>
<evidence type="ECO:0000256" key="4">
    <source>
        <dbReference type="ARBA" id="ARBA00022722"/>
    </source>
</evidence>
<dbReference type="InterPro" id="IPR037431">
    <property type="entry name" value="REX4_DEDDh_dom"/>
</dbReference>
<dbReference type="InterPro" id="IPR047021">
    <property type="entry name" value="REXO1/3/4-like"/>
</dbReference>
<comment type="caution">
    <text evidence="10">The sequence shown here is derived from an EMBL/GenBank/DDBJ whole genome shotgun (WGS) entry which is preliminary data.</text>
</comment>
<feature type="region of interest" description="Disordered" evidence="8">
    <location>
        <begin position="1"/>
        <end position="61"/>
    </location>
</feature>
<dbReference type="CDD" id="cd06144">
    <property type="entry name" value="REX4_like"/>
    <property type="match status" value="1"/>
</dbReference>